<evidence type="ECO:0000256" key="2">
    <source>
        <dbReference type="SAM" id="MobiDB-lite"/>
    </source>
</evidence>
<sequence>MRIQTILALTDFSAAAERAVERAALLAVTHQARLELMHVAERGAVRPRHLDDRLHQRARQLSHRHALAVQAQGGDGDAASAIRASQRADLLVMDARTHGRWRWPTRATGLLARMLRASACPVLVVQSDPRSAYRHALVHATSDIDGELLRGMRRLHAAQTVELFHVAQPESGLRLACSEAFTRALQRRRRSAQPQQPRVRVSDAFEARRNRVGMATGRLDAARQLAVQQQSTGADLLVLAHDRRSVLRDLLQAGKAWRLLAGSASVRCDLLLVPQPPARAAEPLRGSADQSAVARRWTQAT</sequence>
<evidence type="ECO:0000256" key="1">
    <source>
        <dbReference type="ARBA" id="ARBA00008791"/>
    </source>
</evidence>
<dbReference type="InterPro" id="IPR014729">
    <property type="entry name" value="Rossmann-like_a/b/a_fold"/>
</dbReference>
<organism evidence="4 5">
    <name type="scientific">Melaminivora suipulveris</name>
    <dbReference type="NCBI Taxonomy" id="2109913"/>
    <lineage>
        <taxon>Bacteria</taxon>
        <taxon>Pseudomonadati</taxon>
        <taxon>Pseudomonadota</taxon>
        <taxon>Betaproteobacteria</taxon>
        <taxon>Burkholderiales</taxon>
        <taxon>Comamonadaceae</taxon>
        <taxon>Melaminivora</taxon>
    </lineage>
</organism>
<protein>
    <submittedName>
        <fullName evidence="4">Universal stress protein</fullName>
    </submittedName>
</protein>
<dbReference type="PANTHER" id="PTHR46268">
    <property type="entry name" value="STRESS RESPONSE PROTEIN NHAX"/>
    <property type="match status" value="1"/>
</dbReference>
<evidence type="ECO:0000259" key="3">
    <source>
        <dbReference type="Pfam" id="PF00582"/>
    </source>
</evidence>
<dbReference type="OrthoDB" id="9792500at2"/>
<proteinExistence type="inferred from homology"/>
<accession>A0A2R3QDW3</accession>
<dbReference type="KEGG" id="mela:C6568_12445"/>
<dbReference type="EMBL" id="CP027667">
    <property type="protein sequence ID" value="AVO49968.1"/>
    <property type="molecule type" value="Genomic_DNA"/>
</dbReference>
<dbReference type="AlphaFoldDB" id="A0A2R3QDW3"/>
<dbReference type="SUPFAM" id="SSF52402">
    <property type="entry name" value="Adenine nucleotide alpha hydrolases-like"/>
    <property type="match status" value="1"/>
</dbReference>
<evidence type="ECO:0000313" key="5">
    <source>
        <dbReference type="Proteomes" id="UP000237925"/>
    </source>
</evidence>
<dbReference type="InterPro" id="IPR006016">
    <property type="entry name" value="UspA"/>
</dbReference>
<feature type="region of interest" description="Disordered" evidence="2">
    <location>
        <begin position="280"/>
        <end position="301"/>
    </location>
</feature>
<dbReference type="Proteomes" id="UP000237925">
    <property type="component" value="Chromosome"/>
</dbReference>
<feature type="domain" description="UspA" evidence="3">
    <location>
        <begin position="4"/>
        <end position="125"/>
    </location>
</feature>
<gene>
    <name evidence="4" type="ORF">C6568_12445</name>
</gene>
<reference evidence="4 5" key="1">
    <citation type="submission" date="2018-03" db="EMBL/GenBank/DDBJ databases">
        <title>Genome sequencing of Melaminivora sp.</title>
        <authorList>
            <person name="Kim S.-J."/>
            <person name="Heo J."/>
            <person name="Ahn J.-H."/>
            <person name="Kwon S.-W."/>
        </authorList>
    </citation>
    <scope>NUCLEOTIDE SEQUENCE [LARGE SCALE GENOMIC DNA]</scope>
    <source>
        <strain evidence="4 5">SC2-9</strain>
    </source>
</reference>
<dbReference type="RefSeq" id="WP_106684395.1">
    <property type="nucleotide sequence ID" value="NZ_CP027667.1"/>
</dbReference>
<evidence type="ECO:0000313" key="4">
    <source>
        <dbReference type="EMBL" id="AVO49968.1"/>
    </source>
</evidence>
<dbReference type="PANTHER" id="PTHR46268:SF6">
    <property type="entry name" value="UNIVERSAL STRESS PROTEIN UP12"/>
    <property type="match status" value="1"/>
</dbReference>
<name>A0A2R3QDW3_9BURK</name>
<keyword evidence="5" id="KW-1185">Reference proteome</keyword>
<comment type="similarity">
    <text evidence="1">Belongs to the universal stress protein A family.</text>
</comment>
<dbReference type="Gene3D" id="3.40.50.620">
    <property type="entry name" value="HUPs"/>
    <property type="match status" value="1"/>
</dbReference>
<dbReference type="Pfam" id="PF00582">
    <property type="entry name" value="Usp"/>
    <property type="match status" value="1"/>
</dbReference>